<evidence type="ECO:0000256" key="3">
    <source>
        <dbReference type="PROSITE-ProRule" id="PRU00169"/>
    </source>
</evidence>
<evidence type="ECO:0000259" key="4">
    <source>
        <dbReference type="PROSITE" id="PS50043"/>
    </source>
</evidence>
<keyword evidence="7" id="KW-1185">Reference proteome</keyword>
<sequence>MLDRASPGLVCLQFATLSQLLEAVQVQAAPQLVLLDLGLPDVQGIEALTRLREQLDAVPVLVVSADERRETVLACLEAGAVGFIPKTANFERLLEQLGAALQGCIQLPAGLGLGADAALEAPQFSGRQQEVLQLLLMGMSNKGICRALQMSESTVKTHLAAIFRKLGVNRRAEAMVAAMSLGLKLQLDGAAPGLRPAAAEPGGLAALAD</sequence>
<dbReference type="Pfam" id="PF00196">
    <property type="entry name" value="GerE"/>
    <property type="match status" value="1"/>
</dbReference>
<accession>A0A4R6NAQ6</accession>
<proteinExistence type="predicted"/>
<feature type="modified residue" description="4-aspartylphosphate" evidence="3">
    <location>
        <position position="36"/>
    </location>
</feature>
<dbReference type="EMBL" id="SNXE01000001">
    <property type="protein sequence ID" value="TDP12849.1"/>
    <property type="molecule type" value="Genomic_DNA"/>
</dbReference>
<keyword evidence="2" id="KW-0238">DNA-binding</keyword>
<organism evidence="6 7">
    <name type="scientific">Roseateles asaccharophilus</name>
    <dbReference type="NCBI Taxonomy" id="582607"/>
    <lineage>
        <taxon>Bacteria</taxon>
        <taxon>Pseudomonadati</taxon>
        <taxon>Pseudomonadota</taxon>
        <taxon>Betaproteobacteria</taxon>
        <taxon>Burkholderiales</taxon>
        <taxon>Sphaerotilaceae</taxon>
        <taxon>Roseateles</taxon>
    </lineage>
</organism>
<dbReference type="SUPFAM" id="SSF46894">
    <property type="entry name" value="C-terminal effector domain of the bipartite response regulators"/>
    <property type="match status" value="1"/>
</dbReference>
<evidence type="ECO:0000256" key="2">
    <source>
        <dbReference type="ARBA" id="ARBA00023125"/>
    </source>
</evidence>
<dbReference type="PANTHER" id="PTHR45566">
    <property type="entry name" value="HTH-TYPE TRANSCRIPTIONAL REGULATOR YHJB-RELATED"/>
    <property type="match status" value="1"/>
</dbReference>
<evidence type="ECO:0000313" key="7">
    <source>
        <dbReference type="Proteomes" id="UP000295357"/>
    </source>
</evidence>
<dbReference type="InterPro" id="IPR011006">
    <property type="entry name" value="CheY-like_superfamily"/>
</dbReference>
<dbReference type="SMART" id="SM00421">
    <property type="entry name" value="HTH_LUXR"/>
    <property type="match status" value="1"/>
</dbReference>
<dbReference type="Pfam" id="PF00072">
    <property type="entry name" value="Response_reg"/>
    <property type="match status" value="1"/>
</dbReference>
<keyword evidence="1 3" id="KW-0597">Phosphoprotein</keyword>
<reference evidence="6 7" key="1">
    <citation type="submission" date="2019-03" db="EMBL/GenBank/DDBJ databases">
        <title>Genomic Encyclopedia of Type Strains, Phase IV (KMG-IV): sequencing the most valuable type-strain genomes for metagenomic binning, comparative biology and taxonomic classification.</title>
        <authorList>
            <person name="Goeker M."/>
        </authorList>
    </citation>
    <scope>NUCLEOTIDE SEQUENCE [LARGE SCALE GENOMIC DNA]</scope>
    <source>
        <strain evidence="6 7">DSM 25082</strain>
    </source>
</reference>
<feature type="domain" description="Response regulatory" evidence="5">
    <location>
        <begin position="1"/>
        <end position="101"/>
    </location>
</feature>
<dbReference type="CDD" id="cd17535">
    <property type="entry name" value="REC_NarL-like"/>
    <property type="match status" value="1"/>
</dbReference>
<dbReference type="Gene3D" id="1.10.10.10">
    <property type="entry name" value="Winged helix-like DNA-binding domain superfamily/Winged helix DNA-binding domain"/>
    <property type="match status" value="1"/>
</dbReference>
<dbReference type="InterPro" id="IPR000792">
    <property type="entry name" value="Tscrpt_reg_LuxR_C"/>
</dbReference>
<dbReference type="SMART" id="SM00448">
    <property type="entry name" value="REC"/>
    <property type="match status" value="1"/>
</dbReference>
<dbReference type="InterPro" id="IPR036388">
    <property type="entry name" value="WH-like_DNA-bd_sf"/>
</dbReference>
<dbReference type="InterPro" id="IPR001789">
    <property type="entry name" value="Sig_transdc_resp-reg_receiver"/>
</dbReference>
<dbReference type="GO" id="GO:0003677">
    <property type="term" value="F:DNA binding"/>
    <property type="evidence" value="ECO:0007669"/>
    <property type="project" value="UniProtKB-KW"/>
</dbReference>
<dbReference type="Gene3D" id="3.40.50.2300">
    <property type="match status" value="1"/>
</dbReference>
<evidence type="ECO:0000259" key="5">
    <source>
        <dbReference type="PROSITE" id="PS50110"/>
    </source>
</evidence>
<dbReference type="PANTHER" id="PTHR45566:SF1">
    <property type="entry name" value="HTH-TYPE TRANSCRIPTIONAL REGULATOR YHJB-RELATED"/>
    <property type="match status" value="1"/>
</dbReference>
<protein>
    <submittedName>
        <fullName evidence="6">LuxR family two component transcriptional regulator</fullName>
    </submittedName>
</protein>
<dbReference type="CDD" id="cd06170">
    <property type="entry name" value="LuxR_C_like"/>
    <property type="match status" value="1"/>
</dbReference>
<dbReference type="GO" id="GO:0006355">
    <property type="term" value="P:regulation of DNA-templated transcription"/>
    <property type="evidence" value="ECO:0007669"/>
    <property type="project" value="InterPro"/>
</dbReference>
<dbReference type="AlphaFoldDB" id="A0A4R6NAQ6"/>
<dbReference type="PROSITE" id="PS50043">
    <property type="entry name" value="HTH_LUXR_2"/>
    <property type="match status" value="1"/>
</dbReference>
<evidence type="ECO:0000313" key="6">
    <source>
        <dbReference type="EMBL" id="TDP12849.1"/>
    </source>
</evidence>
<dbReference type="PROSITE" id="PS50110">
    <property type="entry name" value="RESPONSE_REGULATORY"/>
    <property type="match status" value="1"/>
</dbReference>
<dbReference type="InterPro" id="IPR051015">
    <property type="entry name" value="EvgA-like"/>
</dbReference>
<gene>
    <name evidence="6" type="ORF">DFR39_101323</name>
</gene>
<dbReference type="InterPro" id="IPR016032">
    <property type="entry name" value="Sig_transdc_resp-reg_C-effctor"/>
</dbReference>
<dbReference type="PRINTS" id="PR00038">
    <property type="entry name" value="HTHLUXR"/>
</dbReference>
<evidence type="ECO:0000256" key="1">
    <source>
        <dbReference type="ARBA" id="ARBA00022553"/>
    </source>
</evidence>
<dbReference type="GO" id="GO:0000160">
    <property type="term" value="P:phosphorelay signal transduction system"/>
    <property type="evidence" value="ECO:0007669"/>
    <property type="project" value="InterPro"/>
</dbReference>
<dbReference type="Proteomes" id="UP000295357">
    <property type="component" value="Unassembled WGS sequence"/>
</dbReference>
<name>A0A4R6NAQ6_9BURK</name>
<dbReference type="SUPFAM" id="SSF52172">
    <property type="entry name" value="CheY-like"/>
    <property type="match status" value="1"/>
</dbReference>
<comment type="caution">
    <text evidence="6">The sequence shown here is derived from an EMBL/GenBank/DDBJ whole genome shotgun (WGS) entry which is preliminary data.</text>
</comment>
<dbReference type="InterPro" id="IPR058245">
    <property type="entry name" value="NreC/VraR/RcsB-like_REC"/>
</dbReference>
<feature type="domain" description="HTH luxR-type" evidence="4">
    <location>
        <begin position="117"/>
        <end position="182"/>
    </location>
</feature>